<feature type="compositionally biased region" description="Acidic residues" evidence="1">
    <location>
        <begin position="171"/>
        <end position="181"/>
    </location>
</feature>
<reference evidence="2 3" key="1">
    <citation type="submission" date="2024-02" db="EMBL/GenBank/DDBJ databases">
        <title>First draft genome assembly of two strains of Seiridium cardinale.</title>
        <authorList>
            <person name="Emiliani G."/>
            <person name="Scali E."/>
        </authorList>
    </citation>
    <scope>NUCLEOTIDE SEQUENCE [LARGE SCALE GENOMIC DNA]</scope>
    <source>
        <strain evidence="2 3">BM-138-000479</strain>
    </source>
</reference>
<evidence type="ECO:0000313" key="3">
    <source>
        <dbReference type="Proteomes" id="UP001465668"/>
    </source>
</evidence>
<comment type="caution">
    <text evidence="2">The sequence shown here is derived from an EMBL/GenBank/DDBJ whole genome shotgun (WGS) entry which is preliminary data.</text>
</comment>
<feature type="compositionally biased region" description="Basic and acidic residues" evidence="1">
    <location>
        <begin position="141"/>
        <end position="170"/>
    </location>
</feature>
<dbReference type="Proteomes" id="UP001465668">
    <property type="component" value="Unassembled WGS sequence"/>
</dbReference>
<evidence type="ECO:0000256" key="1">
    <source>
        <dbReference type="SAM" id="MobiDB-lite"/>
    </source>
</evidence>
<feature type="region of interest" description="Disordered" evidence="1">
    <location>
        <begin position="65"/>
        <end position="181"/>
    </location>
</feature>
<feature type="compositionally biased region" description="Basic residues" evidence="1">
    <location>
        <begin position="125"/>
        <end position="134"/>
    </location>
</feature>
<feature type="compositionally biased region" description="Acidic residues" evidence="1">
    <location>
        <begin position="109"/>
        <end position="118"/>
    </location>
</feature>
<accession>A0ABR2XP58</accession>
<organism evidence="2 3">
    <name type="scientific">Seiridium cardinale</name>
    <dbReference type="NCBI Taxonomy" id="138064"/>
    <lineage>
        <taxon>Eukaryota</taxon>
        <taxon>Fungi</taxon>
        <taxon>Dikarya</taxon>
        <taxon>Ascomycota</taxon>
        <taxon>Pezizomycotina</taxon>
        <taxon>Sordariomycetes</taxon>
        <taxon>Xylariomycetidae</taxon>
        <taxon>Amphisphaeriales</taxon>
        <taxon>Sporocadaceae</taxon>
        <taxon>Seiridium</taxon>
    </lineage>
</organism>
<feature type="compositionally biased region" description="Low complexity" evidence="1">
    <location>
        <begin position="65"/>
        <end position="98"/>
    </location>
</feature>
<proteinExistence type="predicted"/>
<keyword evidence="3" id="KW-1185">Reference proteome</keyword>
<gene>
    <name evidence="2" type="ORF">SCAR479_07652</name>
</gene>
<evidence type="ECO:0000313" key="2">
    <source>
        <dbReference type="EMBL" id="KAK9775547.1"/>
    </source>
</evidence>
<protein>
    <submittedName>
        <fullName evidence="2">Uncharacterized protein</fullName>
    </submittedName>
</protein>
<dbReference type="EMBL" id="JARVKM010000033">
    <property type="protein sequence ID" value="KAK9775547.1"/>
    <property type="molecule type" value="Genomic_DNA"/>
</dbReference>
<sequence length="181" mass="18880">MTEKATPVKKGDLTARETEVLAAAWQCMKTEPEIDMAKLATLTGYTNHRSVGNMMAGIKKKLAALAGQSTSGGATASAAATPASGKGKGKAGAAGKKTPASRKRKSPSEESDIDEDNVDSPTPAKKARAPRGTKAKTPAKVPKEQLDKEKEVEAKDESGDEKVSAARPIKDEDELMDSGEA</sequence>
<name>A0ABR2XP58_9PEZI</name>